<protein>
    <recommendedName>
        <fullName evidence="2">C2H2-type domain-containing protein</fullName>
    </recommendedName>
</protein>
<dbReference type="InterPro" id="IPR013087">
    <property type="entry name" value="Znf_C2H2_type"/>
</dbReference>
<comment type="caution">
    <text evidence="3">The sequence shown here is derived from an EMBL/GenBank/DDBJ whole genome shotgun (WGS) entry which is preliminary data.</text>
</comment>
<reference evidence="3 4" key="1">
    <citation type="submission" date="2024-01" db="EMBL/GenBank/DDBJ databases">
        <title>Complete genome of Cladobotryum mycophilum ATHUM6906.</title>
        <authorList>
            <person name="Christinaki A.C."/>
            <person name="Myridakis A.I."/>
            <person name="Kouvelis V.N."/>
        </authorList>
    </citation>
    <scope>NUCLEOTIDE SEQUENCE [LARGE SCALE GENOMIC DNA]</scope>
    <source>
        <strain evidence="3 4">ATHUM6906</strain>
    </source>
</reference>
<feature type="compositionally biased region" description="Polar residues" evidence="1">
    <location>
        <begin position="119"/>
        <end position="138"/>
    </location>
</feature>
<evidence type="ECO:0000259" key="2">
    <source>
        <dbReference type="PROSITE" id="PS00028"/>
    </source>
</evidence>
<dbReference type="EMBL" id="JAVFKD010000015">
    <property type="protein sequence ID" value="KAK5989036.1"/>
    <property type="molecule type" value="Genomic_DNA"/>
</dbReference>
<feature type="region of interest" description="Disordered" evidence="1">
    <location>
        <begin position="355"/>
        <end position="384"/>
    </location>
</feature>
<gene>
    <name evidence="3" type="ORF">PT974_10534</name>
</gene>
<dbReference type="SMART" id="SM00355">
    <property type="entry name" value="ZnF_C2H2"/>
    <property type="match status" value="2"/>
</dbReference>
<name>A0ABR0SA49_9HYPO</name>
<evidence type="ECO:0000313" key="3">
    <source>
        <dbReference type="EMBL" id="KAK5989036.1"/>
    </source>
</evidence>
<sequence length="384" mass="42402">MDSFDFARDGVIRPKAHFLTSKSSSRRRSADSFDDEDPLSSTETQPTRPRLSMTSPSQQQSRLAVVLKASPSKTQPALTWSDDEANVAGGHVISDLASRTKKQTPGVQQTPLQVQVVSEQSHGTSISTSASALKTGTSRGRPRGWKPGMSYVEMRGTGSGTRSVRPVGRPPKTTTTTAAAARSARQVKPKPPPSGFTGWKKRGRPPKASSPQPWEVYRKLDAPFIAFLCEWEGCKAELHNLDTLRRHIYIVHKHRGQIVCRWGKCGRRDVVEPFQDTQAFRTHMEAVHIVPFSWHIGDGPKNSGAAGTRPEDRIPDYLKDAQGNQVTPSIEDQEMEDLVTWRNNRRKLKELLIRMNENLPSEESDAAAAGGGGGDDEEDDDDDD</sequence>
<proteinExistence type="predicted"/>
<dbReference type="Proteomes" id="UP001338125">
    <property type="component" value="Unassembled WGS sequence"/>
</dbReference>
<feature type="region of interest" description="Disordered" evidence="1">
    <location>
        <begin position="17"/>
        <end position="83"/>
    </location>
</feature>
<dbReference type="PROSITE" id="PS00028">
    <property type="entry name" value="ZINC_FINGER_C2H2_1"/>
    <property type="match status" value="1"/>
</dbReference>
<evidence type="ECO:0000313" key="4">
    <source>
        <dbReference type="Proteomes" id="UP001338125"/>
    </source>
</evidence>
<dbReference type="Gene3D" id="3.30.160.60">
    <property type="entry name" value="Classic Zinc Finger"/>
    <property type="match status" value="1"/>
</dbReference>
<evidence type="ECO:0000256" key="1">
    <source>
        <dbReference type="SAM" id="MobiDB-lite"/>
    </source>
</evidence>
<feature type="compositionally biased region" description="Acidic residues" evidence="1">
    <location>
        <begin position="374"/>
        <end position="384"/>
    </location>
</feature>
<feature type="region of interest" description="Disordered" evidence="1">
    <location>
        <begin position="119"/>
        <end position="213"/>
    </location>
</feature>
<dbReference type="SMART" id="SM00384">
    <property type="entry name" value="AT_hook"/>
    <property type="match status" value="3"/>
</dbReference>
<dbReference type="InterPro" id="IPR017956">
    <property type="entry name" value="AT_hook_DNA-bd_motif"/>
</dbReference>
<keyword evidence="4" id="KW-1185">Reference proteome</keyword>
<feature type="compositionally biased region" description="Polar residues" evidence="1">
    <location>
        <begin position="39"/>
        <end position="62"/>
    </location>
</feature>
<accession>A0ABR0SA49</accession>
<feature type="domain" description="C2H2-type" evidence="2">
    <location>
        <begin position="229"/>
        <end position="252"/>
    </location>
</feature>
<organism evidence="3 4">
    <name type="scientific">Cladobotryum mycophilum</name>
    <dbReference type="NCBI Taxonomy" id="491253"/>
    <lineage>
        <taxon>Eukaryota</taxon>
        <taxon>Fungi</taxon>
        <taxon>Dikarya</taxon>
        <taxon>Ascomycota</taxon>
        <taxon>Pezizomycotina</taxon>
        <taxon>Sordariomycetes</taxon>
        <taxon>Hypocreomycetidae</taxon>
        <taxon>Hypocreales</taxon>
        <taxon>Hypocreaceae</taxon>
        <taxon>Cladobotryum</taxon>
    </lineage>
</organism>